<dbReference type="GeneTree" id="ENSGT00940000168219"/>
<keyword evidence="2" id="KW-0106">Calcium</keyword>
<dbReference type="PANTHER" id="PTHR11639">
    <property type="entry name" value="S100 CALCIUM-BINDING PROTEIN"/>
    <property type="match status" value="1"/>
</dbReference>
<feature type="domain" description="EF-hand" evidence="3">
    <location>
        <begin position="43"/>
        <end position="78"/>
    </location>
</feature>
<keyword evidence="1" id="KW-0479">Metal-binding</keyword>
<dbReference type="PROSITE" id="PS50222">
    <property type="entry name" value="EF_HAND_2"/>
    <property type="match status" value="1"/>
</dbReference>
<dbReference type="AlphaFoldDB" id="A0A668AAS5"/>
<dbReference type="InterPro" id="IPR018247">
    <property type="entry name" value="EF_Hand_1_Ca_BS"/>
</dbReference>
<dbReference type="SMART" id="SM01394">
    <property type="entry name" value="S_100"/>
    <property type="match status" value="1"/>
</dbReference>
<dbReference type="PANTHER" id="PTHR11639:SF115">
    <property type="entry name" value="S100 CALCIUM-BINDING PROTEIN U-RELATED"/>
    <property type="match status" value="1"/>
</dbReference>
<dbReference type="InterPro" id="IPR013787">
    <property type="entry name" value="S100_Ca-bd_sub"/>
</dbReference>
<dbReference type="Proteomes" id="UP000472263">
    <property type="component" value="Chromosome 11"/>
</dbReference>
<reference evidence="4" key="1">
    <citation type="submission" date="2019-06" db="EMBL/GenBank/DDBJ databases">
        <authorList>
            <consortium name="Wellcome Sanger Institute Data Sharing"/>
        </authorList>
    </citation>
    <scope>NUCLEOTIDE SEQUENCE [LARGE SCALE GENOMIC DNA]</scope>
</reference>
<dbReference type="GO" id="GO:0048306">
    <property type="term" value="F:calcium-dependent protein binding"/>
    <property type="evidence" value="ECO:0007669"/>
    <property type="project" value="TreeGrafter"/>
</dbReference>
<evidence type="ECO:0000313" key="4">
    <source>
        <dbReference type="Ensembl" id="ENSMMDP00005042066.1"/>
    </source>
</evidence>
<dbReference type="Gene3D" id="1.10.238.10">
    <property type="entry name" value="EF-hand"/>
    <property type="match status" value="1"/>
</dbReference>
<accession>A0A668AAS5</accession>
<sequence>MEAAIQTVVKVFLKSAKGKESLGGKDFQRLVESQLSNILTDTDSKKAVNEMREGLDANQDGKVGFEEYMKLVGYLATSLSQQRINKIRSTPNTTNPAPD</sequence>
<evidence type="ECO:0000256" key="1">
    <source>
        <dbReference type="ARBA" id="ARBA00022723"/>
    </source>
</evidence>
<dbReference type="SUPFAM" id="SSF47473">
    <property type="entry name" value="EF-hand"/>
    <property type="match status" value="1"/>
</dbReference>
<dbReference type="GO" id="GO:0048471">
    <property type="term" value="C:perinuclear region of cytoplasm"/>
    <property type="evidence" value="ECO:0007669"/>
    <property type="project" value="TreeGrafter"/>
</dbReference>
<reference evidence="4" key="2">
    <citation type="submission" date="2025-08" db="UniProtKB">
        <authorList>
            <consortium name="Ensembl"/>
        </authorList>
    </citation>
    <scope>IDENTIFICATION</scope>
</reference>
<dbReference type="InterPro" id="IPR002048">
    <property type="entry name" value="EF_hand_dom"/>
</dbReference>
<dbReference type="Ensembl" id="ENSMMDT00005042917.1">
    <property type="protein sequence ID" value="ENSMMDP00005042066.1"/>
    <property type="gene ID" value="ENSMMDG00005019376.1"/>
</dbReference>
<reference evidence="4" key="3">
    <citation type="submission" date="2025-09" db="UniProtKB">
        <authorList>
            <consortium name="Ensembl"/>
        </authorList>
    </citation>
    <scope>IDENTIFICATION</scope>
</reference>
<keyword evidence="5" id="KW-1185">Reference proteome</keyword>
<name>A0A668AAS5_9TELE</name>
<evidence type="ECO:0000256" key="2">
    <source>
        <dbReference type="ARBA" id="ARBA00022837"/>
    </source>
</evidence>
<dbReference type="InterPro" id="IPR011992">
    <property type="entry name" value="EF-hand-dom_pair"/>
</dbReference>
<organism evidence="4 5">
    <name type="scientific">Myripristis murdjan</name>
    <name type="common">pinecone soldierfish</name>
    <dbReference type="NCBI Taxonomy" id="586833"/>
    <lineage>
        <taxon>Eukaryota</taxon>
        <taxon>Metazoa</taxon>
        <taxon>Chordata</taxon>
        <taxon>Craniata</taxon>
        <taxon>Vertebrata</taxon>
        <taxon>Euteleostomi</taxon>
        <taxon>Actinopterygii</taxon>
        <taxon>Neopterygii</taxon>
        <taxon>Teleostei</taxon>
        <taxon>Neoteleostei</taxon>
        <taxon>Acanthomorphata</taxon>
        <taxon>Holocentriformes</taxon>
        <taxon>Holocentridae</taxon>
        <taxon>Myripristis</taxon>
    </lineage>
</organism>
<proteinExistence type="predicted"/>
<protein>
    <submittedName>
        <fullName evidence="4">S100 calcium binding protein U</fullName>
    </submittedName>
</protein>
<dbReference type="Pfam" id="PF01023">
    <property type="entry name" value="S_100"/>
    <property type="match status" value="1"/>
</dbReference>
<dbReference type="GO" id="GO:0005615">
    <property type="term" value="C:extracellular space"/>
    <property type="evidence" value="ECO:0007669"/>
    <property type="project" value="TreeGrafter"/>
</dbReference>
<evidence type="ECO:0000313" key="5">
    <source>
        <dbReference type="Proteomes" id="UP000472263"/>
    </source>
</evidence>
<dbReference type="GO" id="GO:0005509">
    <property type="term" value="F:calcium ion binding"/>
    <property type="evidence" value="ECO:0007669"/>
    <property type="project" value="InterPro"/>
</dbReference>
<dbReference type="PROSITE" id="PS00018">
    <property type="entry name" value="EF_HAND_1"/>
    <property type="match status" value="1"/>
</dbReference>
<evidence type="ECO:0000259" key="3">
    <source>
        <dbReference type="PROSITE" id="PS50222"/>
    </source>
</evidence>